<proteinExistence type="predicted"/>
<comment type="caution">
    <text evidence="2">The sequence shown here is derived from an EMBL/GenBank/DDBJ whole genome shotgun (WGS) entry which is preliminary data.</text>
</comment>
<evidence type="ECO:0000313" key="2">
    <source>
        <dbReference type="EMBL" id="GAA5167583.1"/>
    </source>
</evidence>
<accession>A0ABP9QU41</accession>
<gene>
    <name evidence="2" type="ORF">GCM10023214_41990</name>
</gene>
<evidence type="ECO:0000256" key="1">
    <source>
        <dbReference type="SAM" id="MobiDB-lite"/>
    </source>
</evidence>
<reference evidence="3" key="1">
    <citation type="journal article" date="2019" name="Int. J. Syst. Evol. Microbiol.">
        <title>The Global Catalogue of Microorganisms (GCM) 10K type strain sequencing project: providing services to taxonomists for standard genome sequencing and annotation.</title>
        <authorList>
            <consortium name="The Broad Institute Genomics Platform"/>
            <consortium name="The Broad Institute Genome Sequencing Center for Infectious Disease"/>
            <person name="Wu L."/>
            <person name="Ma J."/>
        </authorList>
    </citation>
    <scope>NUCLEOTIDE SEQUENCE [LARGE SCALE GENOMIC DNA]</scope>
    <source>
        <strain evidence="3">JCM 18054</strain>
    </source>
</reference>
<name>A0ABP9QU41_9PSEU</name>
<dbReference type="Proteomes" id="UP001500192">
    <property type="component" value="Unassembled WGS sequence"/>
</dbReference>
<dbReference type="EMBL" id="BAABIB010000078">
    <property type="protein sequence ID" value="GAA5167583.1"/>
    <property type="molecule type" value="Genomic_DNA"/>
</dbReference>
<feature type="region of interest" description="Disordered" evidence="1">
    <location>
        <begin position="1"/>
        <end position="23"/>
    </location>
</feature>
<protein>
    <submittedName>
        <fullName evidence="2">Uncharacterized protein</fullName>
    </submittedName>
</protein>
<evidence type="ECO:0000313" key="3">
    <source>
        <dbReference type="Proteomes" id="UP001500192"/>
    </source>
</evidence>
<sequence length="80" mass="7984">MIAHVVSPADAPSSPGSTGTSGITRVCISETTIPPKASTATTTFGRTTRAARLGVPTAALVIRMAPLSSPVSITGRGSSF</sequence>
<organism evidence="2 3">
    <name type="scientific">Amycolatopsis dongchuanensis</name>
    <dbReference type="NCBI Taxonomy" id="1070866"/>
    <lineage>
        <taxon>Bacteria</taxon>
        <taxon>Bacillati</taxon>
        <taxon>Actinomycetota</taxon>
        <taxon>Actinomycetes</taxon>
        <taxon>Pseudonocardiales</taxon>
        <taxon>Pseudonocardiaceae</taxon>
        <taxon>Amycolatopsis</taxon>
    </lineage>
</organism>
<feature type="compositionally biased region" description="Low complexity" evidence="1">
    <location>
        <begin position="12"/>
        <end position="22"/>
    </location>
</feature>
<keyword evidence="3" id="KW-1185">Reference proteome</keyword>